<sequence length="588" mass="64113">MITSPQSSLLGGPSVNSGYIPPSTCEVSGEDGKAIVIQPQPDLSDIDLLLSRLDSRVVYSGPPHLFWNQNGILQTSNINEWPVEYQNGVAIGRSFPEPQTTNYLPNCRAIALSNNVKASADFDLIVGETSAPDGGAMCLIPVASAFYLISQDIGGVDLIPGTPYTLSTEWNRLVFPVTPTANSVVRIWIGRNINDASGNTFVFIEPSSALNIGDYVFSWFAKAGDEVTFPAGCGMIENSNYPYATSPIITEDANQGIRTESSVSIAQVGDSQSIVIVYDDLSLEVSPFNGADSVSLPFATFNWGERYITRIKYLSNVPDLSPIDLTAETLDSRVSYSGPSHTYVDSFSALATSNENEWPLEYQDSVAIGRHEPEGQTINYAPDTVALDIAPPGNSATWMYSQGSTITYGAIETSQFNIINTETPKIFINVYNESEARFFFSPDVNPGTDSTWQRNILTFENTIESTLRFYTQREGATSYLYQHCPGVPVGSFVASVFRRLTDTNMQSEAPQLEIGTFPTSPIFNDRNEQNTRLASSVTVKNPGGAKNIVLHFSDGTRSTVPFVSDIATLPLASQAWATRYITQITFSN</sequence>
<accession>A0A286BZX3</accession>
<dbReference type="RefSeq" id="WP_141400258.1">
    <property type="nucleotide sequence ID" value="NZ_OCMY01000001.1"/>
</dbReference>
<dbReference type="EMBL" id="OCMY01000001">
    <property type="protein sequence ID" value="SOD39706.1"/>
    <property type="molecule type" value="Genomic_DNA"/>
</dbReference>
<reference evidence="3" key="1">
    <citation type="submission" date="2017-09" db="EMBL/GenBank/DDBJ databases">
        <authorList>
            <person name="Varghese N."/>
            <person name="Submissions S."/>
        </authorList>
    </citation>
    <scope>NUCLEOTIDE SEQUENCE [LARGE SCALE GENOMIC DNA]</scope>
    <source>
        <strain evidence="3">JKS000234</strain>
    </source>
</reference>
<evidence type="ECO:0000256" key="1">
    <source>
        <dbReference type="SAM" id="MobiDB-lite"/>
    </source>
</evidence>
<feature type="compositionally biased region" description="Polar residues" evidence="1">
    <location>
        <begin position="1"/>
        <end position="17"/>
    </location>
</feature>
<gene>
    <name evidence="2" type="ORF">SAMN06273570_4160</name>
</gene>
<dbReference type="OrthoDB" id="6549055at2"/>
<protein>
    <submittedName>
        <fullName evidence="2">Uncharacterized protein</fullName>
    </submittedName>
</protein>
<evidence type="ECO:0000313" key="3">
    <source>
        <dbReference type="Proteomes" id="UP000219271"/>
    </source>
</evidence>
<feature type="region of interest" description="Disordered" evidence="1">
    <location>
        <begin position="1"/>
        <end position="22"/>
    </location>
</feature>
<organism evidence="2 3">
    <name type="scientific">Candidatus Pantoea floridensis</name>
    <dbReference type="NCBI Taxonomy" id="1938870"/>
    <lineage>
        <taxon>Bacteria</taxon>
        <taxon>Pseudomonadati</taxon>
        <taxon>Pseudomonadota</taxon>
        <taxon>Gammaproteobacteria</taxon>
        <taxon>Enterobacterales</taxon>
        <taxon>Erwiniaceae</taxon>
        <taxon>Pantoea</taxon>
    </lineage>
</organism>
<evidence type="ECO:0000313" key="2">
    <source>
        <dbReference type="EMBL" id="SOD39706.1"/>
    </source>
</evidence>
<proteinExistence type="predicted"/>
<dbReference type="AlphaFoldDB" id="A0A286BZX3"/>
<dbReference type="Proteomes" id="UP000219271">
    <property type="component" value="Unassembled WGS sequence"/>
</dbReference>
<keyword evidence="3" id="KW-1185">Reference proteome</keyword>
<name>A0A286BZX3_9GAMM</name>